<feature type="transmembrane region" description="Helical" evidence="6">
    <location>
        <begin position="21"/>
        <end position="39"/>
    </location>
</feature>
<dbReference type="EMBL" id="QZCW01000001">
    <property type="protein sequence ID" value="MCW5320688.1"/>
    <property type="molecule type" value="Genomic_DNA"/>
</dbReference>
<keyword evidence="4" id="KW-0804">Transcription</keyword>
<comment type="similarity">
    <text evidence="1">Belongs to the LysR transcriptional regulatory family.</text>
</comment>
<dbReference type="InterPro" id="IPR005119">
    <property type="entry name" value="LysR_subst-bd"/>
</dbReference>
<evidence type="ECO:0000256" key="4">
    <source>
        <dbReference type="ARBA" id="ARBA00023163"/>
    </source>
</evidence>
<comment type="caution">
    <text evidence="8">The sequence shown here is derived from an EMBL/GenBank/DDBJ whole genome shotgun (WGS) entry which is preliminary data.</text>
</comment>
<evidence type="ECO:0000256" key="1">
    <source>
        <dbReference type="ARBA" id="ARBA00009437"/>
    </source>
</evidence>
<dbReference type="Gene3D" id="3.40.190.10">
    <property type="entry name" value="Periplasmic binding protein-like II"/>
    <property type="match status" value="2"/>
</dbReference>
<dbReference type="Pfam" id="PF00126">
    <property type="entry name" value="HTH_1"/>
    <property type="match status" value="1"/>
</dbReference>
<evidence type="ECO:0000256" key="5">
    <source>
        <dbReference type="SAM" id="MobiDB-lite"/>
    </source>
</evidence>
<keyword evidence="3" id="KW-0238">DNA-binding</keyword>
<dbReference type="Gene3D" id="1.10.10.10">
    <property type="entry name" value="Winged helix-like DNA-binding domain superfamily/Winged helix DNA-binding domain"/>
    <property type="match status" value="1"/>
</dbReference>
<dbReference type="PRINTS" id="PR00039">
    <property type="entry name" value="HTHLYSR"/>
</dbReference>
<dbReference type="PANTHER" id="PTHR30537:SF26">
    <property type="entry name" value="GLYCINE CLEAVAGE SYSTEM TRANSCRIPTIONAL ACTIVATOR"/>
    <property type="match status" value="1"/>
</dbReference>
<name>A0ABT3KQU6_9BURK</name>
<dbReference type="PROSITE" id="PS50931">
    <property type="entry name" value="HTH_LYSR"/>
    <property type="match status" value="1"/>
</dbReference>
<feature type="domain" description="HTH lysR-type" evidence="7">
    <location>
        <begin position="59"/>
        <end position="116"/>
    </location>
</feature>
<proteinExistence type="inferred from homology"/>
<protein>
    <submittedName>
        <fullName evidence="8">LysR family transcriptional regulator</fullName>
    </submittedName>
</protein>
<evidence type="ECO:0000259" key="7">
    <source>
        <dbReference type="PROSITE" id="PS50931"/>
    </source>
</evidence>
<dbReference type="InterPro" id="IPR036390">
    <property type="entry name" value="WH_DNA-bd_sf"/>
</dbReference>
<sequence>MARSARRSCACSPANRGGHRMSAAPFPCIWLLCVMYSTIHRRTSTYLLARRPDMDRRCLPLNALRAFEATGKHLSVTAAANSLFVSQSAISRHILALEAQLGIKLFERKHQHLELTQAGRMLLPVVNKSFDRIEQTLKAILDEGAAPRRVLQMQMPPTFAHNLAVPILCEFRDAFPDIMLDLTISNRVGMSENNGDIVVVYSKPEVNDLIADLLWHVRLTPLCHPSLLERRKASDLEDLLAHNDIVHVQLEGQPRHRLWEHFMRQAELHNVSVNRGLVFDTASLAAQYAMSGTGVALLDPLLFLDELRRNALVQPFDAWVDDGYGYYLLTHSDDLMDDAIASFRSWMIKRFSGLSLQNGALVVPPCPR</sequence>
<dbReference type="InterPro" id="IPR000847">
    <property type="entry name" value="LysR_HTH_N"/>
</dbReference>
<evidence type="ECO:0000256" key="6">
    <source>
        <dbReference type="SAM" id="Phobius"/>
    </source>
</evidence>
<dbReference type="Pfam" id="PF03466">
    <property type="entry name" value="LysR_substrate"/>
    <property type="match status" value="1"/>
</dbReference>
<evidence type="ECO:0000256" key="2">
    <source>
        <dbReference type="ARBA" id="ARBA00023015"/>
    </source>
</evidence>
<dbReference type="PANTHER" id="PTHR30537">
    <property type="entry name" value="HTH-TYPE TRANSCRIPTIONAL REGULATOR"/>
    <property type="match status" value="1"/>
</dbReference>
<dbReference type="Proteomes" id="UP001208935">
    <property type="component" value="Unassembled WGS sequence"/>
</dbReference>
<feature type="region of interest" description="Disordered" evidence="5">
    <location>
        <begin position="1"/>
        <end position="20"/>
    </location>
</feature>
<keyword evidence="2" id="KW-0805">Transcription regulation</keyword>
<evidence type="ECO:0000313" key="9">
    <source>
        <dbReference type="Proteomes" id="UP001208935"/>
    </source>
</evidence>
<accession>A0ABT3KQU6</accession>
<keyword evidence="6" id="KW-1133">Transmembrane helix</keyword>
<evidence type="ECO:0000313" key="8">
    <source>
        <dbReference type="EMBL" id="MCW5320688.1"/>
    </source>
</evidence>
<keyword evidence="6" id="KW-0472">Membrane</keyword>
<gene>
    <name evidence="8" type="ORF">D5039_05745</name>
</gene>
<reference evidence="9" key="1">
    <citation type="submission" date="2023-07" db="EMBL/GenBank/DDBJ databases">
        <title>Verminephrobacter genomes.</title>
        <authorList>
            <person name="Lund M.B."/>
        </authorList>
    </citation>
    <scope>NUCLEOTIDE SEQUENCE [LARGE SCALE GENOMIC DNA]</scope>
    <source>
        <strain evidence="9">AtM5-05</strain>
    </source>
</reference>
<evidence type="ECO:0000256" key="3">
    <source>
        <dbReference type="ARBA" id="ARBA00023125"/>
    </source>
</evidence>
<dbReference type="SUPFAM" id="SSF53850">
    <property type="entry name" value="Periplasmic binding protein-like II"/>
    <property type="match status" value="1"/>
</dbReference>
<dbReference type="InterPro" id="IPR058163">
    <property type="entry name" value="LysR-type_TF_proteobact-type"/>
</dbReference>
<keyword evidence="6" id="KW-0812">Transmembrane</keyword>
<keyword evidence="9" id="KW-1185">Reference proteome</keyword>
<dbReference type="SUPFAM" id="SSF46785">
    <property type="entry name" value="Winged helix' DNA-binding domain"/>
    <property type="match status" value="1"/>
</dbReference>
<dbReference type="InterPro" id="IPR036388">
    <property type="entry name" value="WH-like_DNA-bd_sf"/>
</dbReference>
<organism evidence="8 9">
    <name type="scientific">Verminephrobacter aporrectodeae subsp. tuberculatae</name>
    <dbReference type="NCBI Taxonomy" id="1110392"/>
    <lineage>
        <taxon>Bacteria</taxon>
        <taxon>Pseudomonadati</taxon>
        <taxon>Pseudomonadota</taxon>
        <taxon>Betaproteobacteria</taxon>
        <taxon>Burkholderiales</taxon>
        <taxon>Comamonadaceae</taxon>
        <taxon>Verminephrobacter</taxon>
    </lineage>
</organism>